<dbReference type="STRING" id="930128.SAMN05192532_101403"/>
<evidence type="ECO:0000256" key="1">
    <source>
        <dbReference type="SAM" id="Phobius"/>
    </source>
</evidence>
<accession>A0A1I1ZUK1</accession>
<keyword evidence="1" id="KW-0472">Membrane</keyword>
<protein>
    <submittedName>
        <fullName evidence="2">Uncharacterized membrane protein YpjA</fullName>
    </submittedName>
</protein>
<dbReference type="RefSeq" id="WP_091657835.1">
    <property type="nucleotide sequence ID" value="NZ_FONT01000001.1"/>
</dbReference>
<dbReference type="InterPro" id="IPR009845">
    <property type="entry name" value="DUF1405"/>
</dbReference>
<evidence type="ECO:0000313" key="2">
    <source>
        <dbReference type="EMBL" id="SFE34283.1"/>
    </source>
</evidence>
<feature type="transmembrane region" description="Helical" evidence="1">
    <location>
        <begin position="39"/>
        <end position="62"/>
    </location>
</feature>
<feature type="transmembrane region" description="Helical" evidence="1">
    <location>
        <begin position="161"/>
        <end position="183"/>
    </location>
</feature>
<reference evidence="2 3" key="1">
    <citation type="submission" date="2016-10" db="EMBL/GenBank/DDBJ databases">
        <authorList>
            <person name="de Groot N.N."/>
        </authorList>
    </citation>
    <scope>NUCLEOTIDE SEQUENCE [LARGE SCALE GENOMIC DNA]</scope>
    <source>
        <strain evidence="2 3">DSM 23995</strain>
    </source>
</reference>
<feature type="transmembrane region" description="Helical" evidence="1">
    <location>
        <begin position="131"/>
        <end position="149"/>
    </location>
</feature>
<name>A0A1I1ZUK1_9BACI</name>
<gene>
    <name evidence="2" type="ORF">SAMN05192532_101403</name>
</gene>
<keyword evidence="3" id="KW-1185">Reference proteome</keyword>
<keyword evidence="1" id="KW-0812">Transmembrane</keyword>
<dbReference type="OrthoDB" id="152213at2"/>
<dbReference type="AlphaFoldDB" id="A0A1I1ZUK1"/>
<dbReference type="PANTHER" id="PTHR40042:SF1">
    <property type="entry name" value="DUF1405 DOMAIN-CONTAINING PROTEIN"/>
    <property type="match status" value="1"/>
</dbReference>
<dbReference type="PANTHER" id="PTHR40042">
    <property type="entry name" value="HYPOTHETICAL MEMBRANE SPANNING PROTEIN"/>
    <property type="match status" value="1"/>
</dbReference>
<evidence type="ECO:0000313" key="3">
    <source>
        <dbReference type="Proteomes" id="UP000199516"/>
    </source>
</evidence>
<feature type="transmembrane region" description="Helical" evidence="1">
    <location>
        <begin position="69"/>
        <end position="92"/>
    </location>
</feature>
<feature type="transmembrane region" description="Helical" evidence="1">
    <location>
        <begin position="104"/>
        <end position="124"/>
    </location>
</feature>
<keyword evidence="1" id="KW-1133">Transmembrane helix</keyword>
<sequence>MIRFLGMPTMIAALLIVNVLGTIYGYWWYKAQLEITPPVFLIFVPDSPTASLFFCIVLFLFLLKKNNGLIEALASVTLIKYGLWAVAMNISAGIAGAELSWQNYMLIASHFGMALQAVLFAPYYRIKNWQLIVVALWTVHNDIIDYVYGMYPWVSSAIVDSIAHIGYFTFWLSVFSVAVTWFLGAKKERTMYSLPHQPGKLS</sequence>
<dbReference type="Pfam" id="PF07187">
    <property type="entry name" value="DUF1405"/>
    <property type="match status" value="1"/>
</dbReference>
<feature type="transmembrane region" description="Helical" evidence="1">
    <location>
        <begin position="7"/>
        <end position="27"/>
    </location>
</feature>
<dbReference type="EMBL" id="FONT01000001">
    <property type="protein sequence ID" value="SFE34283.1"/>
    <property type="molecule type" value="Genomic_DNA"/>
</dbReference>
<organism evidence="2 3">
    <name type="scientific">Alteribacillus iranensis</name>
    <dbReference type="NCBI Taxonomy" id="930128"/>
    <lineage>
        <taxon>Bacteria</taxon>
        <taxon>Bacillati</taxon>
        <taxon>Bacillota</taxon>
        <taxon>Bacilli</taxon>
        <taxon>Bacillales</taxon>
        <taxon>Bacillaceae</taxon>
        <taxon>Alteribacillus</taxon>
    </lineage>
</organism>
<proteinExistence type="predicted"/>
<dbReference type="Proteomes" id="UP000199516">
    <property type="component" value="Unassembled WGS sequence"/>
</dbReference>